<name>A0A821WJQ3_9BILA</name>
<sequence length="40" mass="4429">MQPMDEGYRLASTELSAPSIALPINKDVSPERNKRDVVLS</sequence>
<accession>A0A821WJQ3</accession>
<evidence type="ECO:0000313" key="1">
    <source>
        <dbReference type="EMBL" id="CAF4927253.1"/>
    </source>
</evidence>
<feature type="non-terminal residue" evidence="1">
    <location>
        <position position="40"/>
    </location>
</feature>
<dbReference type="AlphaFoldDB" id="A0A821WJQ3"/>
<comment type="caution">
    <text evidence="1">The sequence shown here is derived from an EMBL/GenBank/DDBJ whole genome shotgun (WGS) entry which is preliminary data.</text>
</comment>
<keyword evidence="2" id="KW-1185">Reference proteome</keyword>
<gene>
    <name evidence="1" type="ORF">UJA718_LOCUS46703</name>
</gene>
<evidence type="ECO:0000313" key="2">
    <source>
        <dbReference type="Proteomes" id="UP000663873"/>
    </source>
</evidence>
<dbReference type="Proteomes" id="UP000663873">
    <property type="component" value="Unassembled WGS sequence"/>
</dbReference>
<proteinExistence type="predicted"/>
<protein>
    <submittedName>
        <fullName evidence="1">Uncharacterized protein</fullName>
    </submittedName>
</protein>
<reference evidence="1" key="1">
    <citation type="submission" date="2021-02" db="EMBL/GenBank/DDBJ databases">
        <authorList>
            <person name="Nowell W R."/>
        </authorList>
    </citation>
    <scope>NUCLEOTIDE SEQUENCE</scope>
</reference>
<dbReference type="EMBL" id="CAJOBP010084960">
    <property type="protein sequence ID" value="CAF4927253.1"/>
    <property type="molecule type" value="Genomic_DNA"/>
</dbReference>
<organism evidence="1 2">
    <name type="scientific">Rotaria socialis</name>
    <dbReference type="NCBI Taxonomy" id="392032"/>
    <lineage>
        <taxon>Eukaryota</taxon>
        <taxon>Metazoa</taxon>
        <taxon>Spiralia</taxon>
        <taxon>Gnathifera</taxon>
        <taxon>Rotifera</taxon>
        <taxon>Eurotatoria</taxon>
        <taxon>Bdelloidea</taxon>
        <taxon>Philodinida</taxon>
        <taxon>Philodinidae</taxon>
        <taxon>Rotaria</taxon>
    </lineage>
</organism>